<evidence type="ECO:0000313" key="2">
    <source>
        <dbReference type="Proteomes" id="UP000261174"/>
    </source>
</evidence>
<dbReference type="AlphaFoldDB" id="A0A3E1P2M4"/>
<reference evidence="1 2" key="1">
    <citation type="submission" date="2018-08" db="EMBL/GenBank/DDBJ databases">
        <title>Chitinophaga sp. K20C18050901, a novel bacterium isolated from forest soil.</title>
        <authorList>
            <person name="Wang C."/>
        </authorList>
    </citation>
    <scope>NUCLEOTIDE SEQUENCE [LARGE SCALE GENOMIC DNA]</scope>
    <source>
        <strain evidence="1 2">K20C18050901</strain>
    </source>
</reference>
<dbReference type="EMBL" id="QTJV01000004">
    <property type="protein sequence ID" value="RFM34417.1"/>
    <property type="molecule type" value="Genomic_DNA"/>
</dbReference>
<accession>A0A3E1P2M4</accession>
<protein>
    <submittedName>
        <fullName evidence="1">Uncharacterized protein</fullName>
    </submittedName>
</protein>
<gene>
    <name evidence="1" type="ORF">DXN04_14140</name>
</gene>
<organism evidence="1 2">
    <name type="scientific">Chitinophaga silvisoli</name>
    <dbReference type="NCBI Taxonomy" id="2291814"/>
    <lineage>
        <taxon>Bacteria</taxon>
        <taxon>Pseudomonadati</taxon>
        <taxon>Bacteroidota</taxon>
        <taxon>Chitinophagia</taxon>
        <taxon>Chitinophagales</taxon>
        <taxon>Chitinophagaceae</taxon>
        <taxon>Chitinophaga</taxon>
    </lineage>
</organism>
<proteinExistence type="predicted"/>
<keyword evidence="2" id="KW-1185">Reference proteome</keyword>
<evidence type="ECO:0000313" key="1">
    <source>
        <dbReference type="EMBL" id="RFM34417.1"/>
    </source>
</evidence>
<comment type="caution">
    <text evidence="1">The sequence shown here is derived from an EMBL/GenBank/DDBJ whole genome shotgun (WGS) entry which is preliminary data.</text>
</comment>
<sequence>MIPKTVFNLKAVFFFRIDGRLLFSFLFNHLFSAKIPPAFPFSTRAFAAYAHCVPLFHVPCLEPAGGECLEKNMKNKKTKEKQSKYLYRNADDKPEFAKIEEEEWECPCGPDAMRDSFWPCDNYGNLIDPNGPMKKHKILCQYCGRVFHSTTGQVILRRNVEDIDKEFDRVYG</sequence>
<name>A0A3E1P2M4_9BACT</name>
<dbReference type="Proteomes" id="UP000261174">
    <property type="component" value="Unassembled WGS sequence"/>
</dbReference>